<dbReference type="AlphaFoldDB" id="A0A9Q3DLB6"/>
<dbReference type="OrthoDB" id="2518964at2759"/>
<protein>
    <submittedName>
        <fullName evidence="1">Uncharacterized protein</fullName>
    </submittedName>
</protein>
<comment type="caution">
    <text evidence="1">The sequence shown here is derived from an EMBL/GenBank/DDBJ whole genome shotgun (WGS) entry which is preliminary data.</text>
</comment>
<proteinExistence type="predicted"/>
<keyword evidence="2" id="KW-1185">Reference proteome</keyword>
<gene>
    <name evidence="1" type="ORF">O181_042805</name>
</gene>
<accession>A0A9Q3DLB6</accession>
<sequence length="218" mass="24517">MGLCCNLASTTRSGKSFRSNIGDSTTNIPDISGLKIAEESDAVTRADKQAELINQFVTITEKIRPKLSMAGTNFNTLEAWATVFISDVAYFEDTFRDPDYQRNLIALAFIQHSVDRPLFDSITSHLFMPNARNVYQALKNCFNQVSWSSIVHHANIIFTPVNQSLNITQHTLCLSKAIEAIENQIGVLDANKIMTLLLFFSMSHLWDQITSAHDTKWL</sequence>
<dbReference type="Proteomes" id="UP000765509">
    <property type="component" value="Unassembled WGS sequence"/>
</dbReference>
<reference evidence="1" key="1">
    <citation type="submission" date="2021-03" db="EMBL/GenBank/DDBJ databases">
        <title>Draft genome sequence of rust myrtle Austropuccinia psidii MF-1, a brazilian biotype.</title>
        <authorList>
            <person name="Quecine M.C."/>
            <person name="Pachon D.M.R."/>
            <person name="Bonatelli M.L."/>
            <person name="Correr F.H."/>
            <person name="Franceschini L.M."/>
            <person name="Leite T.F."/>
            <person name="Margarido G.R.A."/>
            <person name="Almeida C.A."/>
            <person name="Ferrarezi J.A."/>
            <person name="Labate C.A."/>
        </authorList>
    </citation>
    <scope>NUCLEOTIDE SEQUENCE</scope>
    <source>
        <strain evidence="1">MF-1</strain>
    </source>
</reference>
<organism evidence="1 2">
    <name type="scientific">Austropuccinia psidii MF-1</name>
    <dbReference type="NCBI Taxonomy" id="1389203"/>
    <lineage>
        <taxon>Eukaryota</taxon>
        <taxon>Fungi</taxon>
        <taxon>Dikarya</taxon>
        <taxon>Basidiomycota</taxon>
        <taxon>Pucciniomycotina</taxon>
        <taxon>Pucciniomycetes</taxon>
        <taxon>Pucciniales</taxon>
        <taxon>Sphaerophragmiaceae</taxon>
        <taxon>Austropuccinia</taxon>
    </lineage>
</organism>
<name>A0A9Q3DLB6_9BASI</name>
<evidence type="ECO:0000313" key="2">
    <source>
        <dbReference type="Proteomes" id="UP000765509"/>
    </source>
</evidence>
<dbReference type="EMBL" id="AVOT02017172">
    <property type="protein sequence ID" value="MBW0503090.1"/>
    <property type="molecule type" value="Genomic_DNA"/>
</dbReference>
<evidence type="ECO:0000313" key="1">
    <source>
        <dbReference type="EMBL" id="MBW0503090.1"/>
    </source>
</evidence>